<feature type="non-terminal residue" evidence="1">
    <location>
        <position position="1"/>
    </location>
</feature>
<dbReference type="EMBL" id="LAZR01052519">
    <property type="protein sequence ID" value="KKK82768.1"/>
    <property type="molecule type" value="Genomic_DNA"/>
</dbReference>
<dbReference type="AlphaFoldDB" id="A0A0F8YMW7"/>
<gene>
    <name evidence="1" type="ORF">LCGC14_2800080</name>
</gene>
<evidence type="ECO:0000313" key="1">
    <source>
        <dbReference type="EMBL" id="KKK82768.1"/>
    </source>
</evidence>
<proteinExistence type="predicted"/>
<reference evidence="1" key="1">
    <citation type="journal article" date="2015" name="Nature">
        <title>Complex archaea that bridge the gap between prokaryotes and eukaryotes.</title>
        <authorList>
            <person name="Spang A."/>
            <person name="Saw J.H."/>
            <person name="Jorgensen S.L."/>
            <person name="Zaremba-Niedzwiedzka K."/>
            <person name="Martijn J."/>
            <person name="Lind A.E."/>
            <person name="van Eijk R."/>
            <person name="Schleper C."/>
            <person name="Guy L."/>
            <person name="Ettema T.J."/>
        </authorList>
    </citation>
    <scope>NUCLEOTIDE SEQUENCE</scope>
</reference>
<comment type="caution">
    <text evidence="1">The sequence shown here is derived from an EMBL/GenBank/DDBJ whole genome shotgun (WGS) entry which is preliminary data.</text>
</comment>
<protein>
    <recommendedName>
        <fullName evidence="2">Bacteriophage Mu GpT domain-containing protein</fullName>
    </recommendedName>
</protein>
<sequence>ERFQQNIVTKMPALATFAYTNYQFYNQFFKNAHKVKGGDYLEGHITLDSEGNAKLVGIWDQDSLIKKNIQRRYTANWRQAKGGMLWNLMETSLNSGAEKIYDVMESQYKSAVKDIIETVYLSLLTGPASASDDESPNSLNTWLRVGTQASTGGWTGYQSRYNDGSTPGTAYDTAGLTSSASVNSGWASYYADHEGNIDESLLTLLDVAVRKLNFHAPVVPMGVGQENGLVNFTMYTSNNVLKKLNTFYAKADDNMGYNRDSHYGTPTFMSIPFMYTDIFDTARLSLYGTDPIFGLNHSNIYPIIHTDWNFKTLEGRDPTRAVVLQKLMYLRYQMWAENPRWAGFLISSHPSN</sequence>
<accession>A0A0F8YMW7</accession>
<organism evidence="1">
    <name type="scientific">marine sediment metagenome</name>
    <dbReference type="NCBI Taxonomy" id="412755"/>
    <lineage>
        <taxon>unclassified sequences</taxon>
        <taxon>metagenomes</taxon>
        <taxon>ecological metagenomes</taxon>
    </lineage>
</organism>
<evidence type="ECO:0008006" key="2">
    <source>
        <dbReference type="Google" id="ProtNLM"/>
    </source>
</evidence>
<name>A0A0F8YMW7_9ZZZZ</name>